<feature type="compositionally biased region" description="Basic and acidic residues" evidence="1">
    <location>
        <begin position="175"/>
        <end position="187"/>
    </location>
</feature>
<evidence type="ECO:0000313" key="3">
    <source>
        <dbReference type="Proteomes" id="UP000614601"/>
    </source>
</evidence>
<feature type="compositionally biased region" description="Basic and acidic residues" evidence="1">
    <location>
        <begin position="26"/>
        <end position="68"/>
    </location>
</feature>
<organism evidence="2 3">
    <name type="scientific">Bursaphelenchus okinawaensis</name>
    <dbReference type="NCBI Taxonomy" id="465554"/>
    <lineage>
        <taxon>Eukaryota</taxon>
        <taxon>Metazoa</taxon>
        <taxon>Ecdysozoa</taxon>
        <taxon>Nematoda</taxon>
        <taxon>Chromadorea</taxon>
        <taxon>Rhabditida</taxon>
        <taxon>Tylenchina</taxon>
        <taxon>Tylenchomorpha</taxon>
        <taxon>Aphelenchoidea</taxon>
        <taxon>Aphelenchoididae</taxon>
        <taxon>Bursaphelenchus</taxon>
    </lineage>
</organism>
<dbReference type="EMBL" id="CAJFCW020000006">
    <property type="protein sequence ID" value="CAG9123403.1"/>
    <property type="molecule type" value="Genomic_DNA"/>
</dbReference>
<feature type="region of interest" description="Disordered" evidence="1">
    <location>
        <begin position="1"/>
        <end position="78"/>
    </location>
</feature>
<sequence length="328" mass="37717">MAAQKAKDESMSRTLANIQRKKSKNEKREAQQEAAKEEQEFVKYRIHEVLARDGPKSHVKATTDEKFPKKPPPANFGVLKSKYLHIRPDPRFATWPGKKKGEVVYEARARRMKPIETKATDHSTMSSSFSRSVSSKKSSAKDKKDKKDDKQRSVMANIPDNDVMETLNCEDEEENEKRKGGHRRDNPLENGVPFWMIGSPRDQDELTDDDLPIDMSLLEEVCNKTRNLKDPLPARDKFHPFATVDQLKRNDHYFDKEMLLSITVSNILTCQENTHESDPKRRMVDKEIVWSKTLTEYVFDPTNRGAGYSKPQTKPVADINRVKGAKDE</sequence>
<accession>A0A811LK61</accession>
<feature type="compositionally biased region" description="Basic and acidic residues" evidence="1">
    <location>
        <begin position="112"/>
        <end position="121"/>
    </location>
</feature>
<comment type="caution">
    <text evidence="2">The sequence shown here is derived from an EMBL/GenBank/DDBJ whole genome shotgun (WGS) entry which is preliminary data.</text>
</comment>
<dbReference type="OrthoDB" id="5824153at2759"/>
<feature type="compositionally biased region" description="Low complexity" evidence="1">
    <location>
        <begin position="122"/>
        <end position="137"/>
    </location>
</feature>
<evidence type="ECO:0000256" key="1">
    <source>
        <dbReference type="SAM" id="MobiDB-lite"/>
    </source>
</evidence>
<evidence type="ECO:0000313" key="2">
    <source>
        <dbReference type="EMBL" id="CAD5227586.1"/>
    </source>
</evidence>
<feature type="region of interest" description="Disordered" evidence="1">
    <location>
        <begin position="301"/>
        <end position="328"/>
    </location>
</feature>
<feature type="compositionally biased region" description="Basic and acidic residues" evidence="1">
    <location>
        <begin position="139"/>
        <end position="152"/>
    </location>
</feature>
<proteinExistence type="predicted"/>
<dbReference type="Proteomes" id="UP000614601">
    <property type="component" value="Unassembled WGS sequence"/>
</dbReference>
<feature type="compositionally biased region" description="Basic and acidic residues" evidence="1">
    <location>
        <begin position="1"/>
        <end position="11"/>
    </location>
</feature>
<gene>
    <name evidence="2" type="ORF">BOKJ2_LOCUS12247</name>
</gene>
<feature type="region of interest" description="Disordered" evidence="1">
    <location>
        <begin position="112"/>
        <end position="192"/>
    </location>
</feature>
<dbReference type="AlphaFoldDB" id="A0A811LK61"/>
<dbReference type="Proteomes" id="UP000783686">
    <property type="component" value="Unassembled WGS sequence"/>
</dbReference>
<keyword evidence="3" id="KW-1185">Reference proteome</keyword>
<name>A0A811LK61_9BILA</name>
<dbReference type="EMBL" id="CAJFDH010000006">
    <property type="protein sequence ID" value="CAD5227586.1"/>
    <property type="molecule type" value="Genomic_DNA"/>
</dbReference>
<protein>
    <submittedName>
        <fullName evidence="2">Uncharacterized protein</fullName>
    </submittedName>
</protein>
<reference evidence="2" key="1">
    <citation type="submission" date="2020-09" db="EMBL/GenBank/DDBJ databases">
        <authorList>
            <person name="Kikuchi T."/>
        </authorList>
    </citation>
    <scope>NUCLEOTIDE SEQUENCE</scope>
    <source>
        <strain evidence="2">SH1</strain>
    </source>
</reference>